<organism evidence="1 2">
    <name type="scientific">Laccaria amethystina LaAM-08-1</name>
    <dbReference type="NCBI Taxonomy" id="1095629"/>
    <lineage>
        <taxon>Eukaryota</taxon>
        <taxon>Fungi</taxon>
        <taxon>Dikarya</taxon>
        <taxon>Basidiomycota</taxon>
        <taxon>Agaricomycotina</taxon>
        <taxon>Agaricomycetes</taxon>
        <taxon>Agaricomycetidae</taxon>
        <taxon>Agaricales</taxon>
        <taxon>Agaricineae</taxon>
        <taxon>Hydnangiaceae</taxon>
        <taxon>Laccaria</taxon>
    </lineage>
</organism>
<dbReference type="PANTHER" id="PTHR11692:SF0">
    <property type="entry name" value="BIFUNCTIONAL PURINE BIOSYNTHESIS PROTEIN ATIC"/>
    <property type="match status" value="1"/>
</dbReference>
<proteinExistence type="predicted"/>
<protein>
    <submittedName>
        <fullName evidence="1">Uncharacterized protein</fullName>
    </submittedName>
</protein>
<dbReference type="Pfam" id="PF01808">
    <property type="entry name" value="AICARFT_IMPCHas"/>
    <property type="match status" value="1"/>
</dbReference>
<dbReference type="InterPro" id="IPR002695">
    <property type="entry name" value="PurH-like"/>
</dbReference>
<dbReference type="GO" id="GO:0004643">
    <property type="term" value="F:phosphoribosylaminoimidazolecarboxamide formyltransferase activity"/>
    <property type="evidence" value="ECO:0007669"/>
    <property type="project" value="InterPro"/>
</dbReference>
<dbReference type="GO" id="GO:0005829">
    <property type="term" value="C:cytosol"/>
    <property type="evidence" value="ECO:0007669"/>
    <property type="project" value="TreeGrafter"/>
</dbReference>
<reference evidence="2" key="2">
    <citation type="submission" date="2015-01" db="EMBL/GenBank/DDBJ databases">
        <title>Evolutionary Origins and Diversification of the Mycorrhizal Mutualists.</title>
        <authorList>
            <consortium name="DOE Joint Genome Institute"/>
            <consortium name="Mycorrhizal Genomics Consortium"/>
            <person name="Kohler A."/>
            <person name="Kuo A."/>
            <person name="Nagy L.G."/>
            <person name="Floudas D."/>
            <person name="Copeland A."/>
            <person name="Barry K.W."/>
            <person name="Cichocki N."/>
            <person name="Veneault-Fourrey C."/>
            <person name="LaButti K."/>
            <person name="Lindquist E.A."/>
            <person name="Lipzen A."/>
            <person name="Lundell T."/>
            <person name="Morin E."/>
            <person name="Murat C."/>
            <person name="Riley R."/>
            <person name="Ohm R."/>
            <person name="Sun H."/>
            <person name="Tunlid A."/>
            <person name="Henrissat B."/>
            <person name="Grigoriev I.V."/>
            <person name="Hibbett D.S."/>
            <person name="Martin F."/>
        </authorList>
    </citation>
    <scope>NUCLEOTIDE SEQUENCE [LARGE SCALE GENOMIC DNA]</scope>
    <source>
        <strain evidence="2">LaAM-08-1</strain>
    </source>
</reference>
<dbReference type="EMBL" id="KN838545">
    <property type="protein sequence ID" value="KIK07899.1"/>
    <property type="molecule type" value="Genomic_DNA"/>
</dbReference>
<evidence type="ECO:0000313" key="1">
    <source>
        <dbReference type="EMBL" id="KIK07899.1"/>
    </source>
</evidence>
<gene>
    <name evidence="1" type="ORF">K443DRAFT_153496</name>
</gene>
<evidence type="ECO:0000313" key="2">
    <source>
        <dbReference type="Proteomes" id="UP000054477"/>
    </source>
</evidence>
<dbReference type="Gene3D" id="3.40.50.1380">
    <property type="entry name" value="Methylglyoxal synthase-like domain"/>
    <property type="match status" value="1"/>
</dbReference>
<reference evidence="1 2" key="1">
    <citation type="submission" date="2014-04" db="EMBL/GenBank/DDBJ databases">
        <authorList>
            <consortium name="DOE Joint Genome Institute"/>
            <person name="Kuo A."/>
            <person name="Kohler A."/>
            <person name="Nagy L.G."/>
            <person name="Floudas D."/>
            <person name="Copeland A."/>
            <person name="Barry K.W."/>
            <person name="Cichocki N."/>
            <person name="Veneault-Fourrey C."/>
            <person name="LaButti K."/>
            <person name="Lindquist E.A."/>
            <person name="Lipzen A."/>
            <person name="Lundell T."/>
            <person name="Morin E."/>
            <person name="Murat C."/>
            <person name="Sun H."/>
            <person name="Tunlid A."/>
            <person name="Henrissat B."/>
            <person name="Grigoriev I.V."/>
            <person name="Hibbett D.S."/>
            <person name="Martin F."/>
            <person name="Nordberg H.P."/>
            <person name="Cantor M.N."/>
            <person name="Hua S.X."/>
        </authorList>
    </citation>
    <scope>NUCLEOTIDE SEQUENCE [LARGE SCALE GENOMIC DNA]</scope>
    <source>
        <strain evidence="1 2">LaAM-08-1</strain>
    </source>
</reference>
<dbReference type="SUPFAM" id="SSF52335">
    <property type="entry name" value="Methylglyoxal synthase-like"/>
    <property type="match status" value="1"/>
</dbReference>
<dbReference type="InterPro" id="IPR036914">
    <property type="entry name" value="MGS-like_dom_sf"/>
</dbReference>
<dbReference type="OrthoDB" id="6017153at2759"/>
<dbReference type="HOGENOM" id="CLU_1896537_0_0_1"/>
<dbReference type="STRING" id="1095629.A0A0C9Y220"/>
<dbReference type="GO" id="GO:0006189">
    <property type="term" value="P:'de novo' IMP biosynthetic process"/>
    <property type="evidence" value="ECO:0007669"/>
    <property type="project" value="TreeGrafter"/>
</dbReference>
<name>A0A0C9Y220_9AGAR</name>
<keyword evidence="2" id="KW-1185">Reference proteome</keyword>
<dbReference type="AlphaFoldDB" id="A0A0C9Y220"/>
<dbReference type="PANTHER" id="PTHR11692">
    <property type="entry name" value="BIFUNCTIONAL PURINE BIOSYNTHESIS PROTEIN PURH"/>
    <property type="match status" value="1"/>
</dbReference>
<dbReference type="GO" id="GO:0003937">
    <property type="term" value="F:IMP cyclohydrolase activity"/>
    <property type="evidence" value="ECO:0007669"/>
    <property type="project" value="InterPro"/>
</dbReference>
<sequence>MKMKTGILARNIPWNSTDLEAQYISPISIVVCNTYQFTKTIARPNFTLADPVEEVDIRRMTLLRAAAKNHERVSVVSDPKDYKTFLCAWRDGKGDMRESVSCAEGFRYDETISGYFREQYASAELPAEKLAGLV</sequence>
<accession>A0A0C9Y220</accession>
<dbReference type="Proteomes" id="UP000054477">
    <property type="component" value="Unassembled WGS sequence"/>
</dbReference>